<gene>
    <name evidence="4" type="ORF">C823_06138</name>
</gene>
<dbReference type="InterPro" id="IPR003343">
    <property type="entry name" value="Big_2"/>
</dbReference>
<dbReference type="InterPro" id="IPR008964">
    <property type="entry name" value="Invasin/intimin_cell_adhesion"/>
</dbReference>
<comment type="caution">
    <text evidence="4">The sequence shown here is derived from an EMBL/GenBank/DDBJ whole genome shotgun (WGS) entry which is preliminary data.</text>
</comment>
<evidence type="ECO:0000256" key="1">
    <source>
        <dbReference type="SAM" id="MobiDB-lite"/>
    </source>
</evidence>
<organism evidence="4 5">
    <name type="scientific">Eubacterium plexicaudatum ASF492</name>
    <dbReference type="NCBI Taxonomy" id="1235802"/>
    <lineage>
        <taxon>Bacteria</taxon>
        <taxon>Bacillati</taxon>
        <taxon>Bacillota</taxon>
        <taxon>Clostridia</taxon>
        <taxon>Eubacteriales</taxon>
        <taxon>Eubacteriaceae</taxon>
        <taxon>Eubacterium</taxon>
    </lineage>
</organism>
<dbReference type="Gene3D" id="2.60.40.10">
    <property type="entry name" value="Immunoglobulins"/>
    <property type="match status" value="1"/>
</dbReference>
<dbReference type="eggNOG" id="COG3210">
    <property type="taxonomic scope" value="Bacteria"/>
</dbReference>
<dbReference type="Gene3D" id="2.60.40.1080">
    <property type="match status" value="1"/>
</dbReference>
<dbReference type="InterPro" id="IPR036116">
    <property type="entry name" value="FN3_sf"/>
</dbReference>
<dbReference type="OrthoDB" id="1195357at2"/>
<feature type="chain" id="PRO_5004113734" description="Fibronectin type-III domain-containing protein" evidence="2">
    <location>
        <begin position="30"/>
        <end position="934"/>
    </location>
</feature>
<dbReference type="Proteomes" id="UP000012589">
    <property type="component" value="Unassembled WGS sequence"/>
</dbReference>
<dbReference type="AlphaFoldDB" id="N1ZWK1"/>
<dbReference type="SUPFAM" id="SSF49265">
    <property type="entry name" value="Fibronectin type III"/>
    <property type="match status" value="1"/>
</dbReference>
<evidence type="ECO:0000313" key="4">
    <source>
        <dbReference type="EMBL" id="EMZ16719.1"/>
    </source>
</evidence>
<feature type="domain" description="Fibronectin type-III" evidence="3">
    <location>
        <begin position="833"/>
        <end position="934"/>
    </location>
</feature>
<dbReference type="SMART" id="SM00635">
    <property type="entry name" value="BID_2"/>
    <property type="match status" value="1"/>
</dbReference>
<dbReference type="SUPFAM" id="SSF49373">
    <property type="entry name" value="Invasin/intimin cell-adhesion fragments"/>
    <property type="match status" value="1"/>
</dbReference>
<dbReference type="InterPro" id="IPR003961">
    <property type="entry name" value="FN3_dom"/>
</dbReference>
<keyword evidence="2" id="KW-0732">Signal</keyword>
<accession>N1ZWK1</accession>
<dbReference type="InterPro" id="IPR011050">
    <property type="entry name" value="Pectin_lyase_fold/virulence"/>
</dbReference>
<dbReference type="eggNOG" id="COG5492">
    <property type="taxonomic scope" value="Bacteria"/>
</dbReference>
<dbReference type="Pfam" id="PF02368">
    <property type="entry name" value="Big_2"/>
    <property type="match status" value="1"/>
</dbReference>
<sequence>MMDWMLKKILSLLLAVTVIAGMNGVPVWAADSAGQENGIEEYTGNDVFTVTMDETTDTYPNYDKFADIWKNLQGKTAEICLLENLNLDNITFDHDGNTDSRKTLKLESGNITLKIANGKKLYNTTHEQLIWIAGGTFTLEGGEFSELSTTNGAVIDVHNASVQIQGNVKLKGNTCISADKSSDVRIRQCILEGKERAVHVYNGRVNDILDNGFAYQQKNEGDTDQWDWIRYGDQTGQLGPGTFRVTESPVKFNQQPQSTTVTYGDTLPALQAGAKITQQDAVQTSDIAYKWYQMEGDDARETNTTSPEYAFSEILDAGSYRYYCRATCDWFSLNSKTAVITVTPKPVTAKIVSTGDIIKEYDGTTDVPSGLLSVQLDGILDSDSVTPSALFYYDSPEPGIRKITAKINLFGDDAANYELDSDTISVDGKITGTESDIPVTGVLLDRHSLSMTVGGRQQLTASILPENASNKNVSWTSDNPAAASVDSSGNITAVGAGSAVITVTTADGNRTDSCTVTVSSAGGSTGSGGSSGNIFIYFNLPFVKGHPDKKGWTAIQKEAVTVPEGGTTDIDMNGSVLVPGSFFTAVKGRDITVVFDMGSGISWSVCGKDITAETASDINLSVRAGAGKIPRDVLNSTAGASAHLELSPVHNGPFGFTAVLTIQTCIGGNGIMIGTGKTDAVAGMYANLFAYDPDQRSLSFICADCVGDDGKVRLPAVGASDWTVILSAYPMDGTDVSEDPSASQNGTEPENPQEPEETAKAQVKSVKLSKTVYTYSGKAKKPAVTAVDTAGRRISDRYYTVSYQNNVKAGRAAAVIKFKGGYSSTVKKTFTIRPAGTSMKKTTALSGGFTVKWAKRTSQTSGYQIQYSRTAGFKGNSTHSAFVKKASTTAKTVKKLSAGKKYYVRIRTYKTVKTGGKNTNIYSAWSNAAVLRVK</sequence>
<dbReference type="HOGENOM" id="CLU_313477_0_0_9"/>
<dbReference type="Pfam" id="PF00041">
    <property type="entry name" value="fn3"/>
    <property type="match status" value="1"/>
</dbReference>
<dbReference type="STRING" id="1235802.C823_06138"/>
<feature type="region of interest" description="Disordered" evidence="1">
    <location>
        <begin position="735"/>
        <end position="762"/>
    </location>
</feature>
<dbReference type="InterPro" id="IPR013783">
    <property type="entry name" value="Ig-like_fold"/>
</dbReference>
<dbReference type="SUPFAM" id="SSF51126">
    <property type="entry name" value="Pectin lyase-like"/>
    <property type="match status" value="1"/>
</dbReference>
<proteinExistence type="predicted"/>
<name>N1ZWK1_9FIRM</name>
<dbReference type="PATRIC" id="fig|1235802.3.peg.6488"/>
<feature type="signal peptide" evidence="2">
    <location>
        <begin position="1"/>
        <end position="29"/>
    </location>
</feature>
<evidence type="ECO:0000259" key="3">
    <source>
        <dbReference type="PROSITE" id="PS50853"/>
    </source>
</evidence>
<protein>
    <recommendedName>
        <fullName evidence="3">Fibronectin type-III domain-containing protein</fullName>
    </recommendedName>
</protein>
<dbReference type="EMBL" id="AQFT01000226">
    <property type="protein sequence ID" value="EMZ16719.1"/>
    <property type="molecule type" value="Genomic_DNA"/>
</dbReference>
<dbReference type="PROSITE" id="PS50853">
    <property type="entry name" value="FN3"/>
    <property type="match status" value="1"/>
</dbReference>
<evidence type="ECO:0000313" key="5">
    <source>
        <dbReference type="Proteomes" id="UP000012589"/>
    </source>
</evidence>
<evidence type="ECO:0000256" key="2">
    <source>
        <dbReference type="SAM" id="SignalP"/>
    </source>
</evidence>
<keyword evidence="5" id="KW-1185">Reference proteome</keyword>
<reference evidence="4 5" key="1">
    <citation type="journal article" date="2014" name="Genome Announc.">
        <title>Draft genome sequences of the altered schaedler flora, a defined bacterial community from gnotobiotic mice.</title>
        <authorList>
            <person name="Wannemuehler M.J."/>
            <person name="Overstreet A.M."/>
            <person name="Ward D.V."/>
            <person name="Phillips G.J."/>
        </authorList>
    </citation>
    <scope>NUCLEOTIDE SEQUENCE [LARGE SCALE GENOMIC DNA]</scope>
    <source>
        <strain evidence="4 5">ASF492</strain>
    </source>
</reference>